<dbReference type="HOGENOM" id="CLU_1313106_0_0_2"/>
<gene>
    <name evidence="1" type="ORF">J07HQW1_02143</name>
</gene>
<dbReference type="Proteomes" id="UP000030649">
    <property type="component" value="Unassembled WGS sequence"/>
</dbReference>
<sequence>MLDSKYYAENHDPVKESPSRSRLFSYAYLLQTDRLAFLCPLLEPQRRLVAQTGAELQIVSPEQSFTLDGYGDVVHSYLHDVLVEKSAELEAFRAVAENRLCLDGVEETALSEATSMSGPFTFKDTRDFSLRVLKAAADEYSWEVRNRYDLEQDGDWTREQIETRCEQRYEHTTTCVPVFCREHGQEWIDLYFFQNSSDEVEKEGPLKLL</sequence>
<dbReference type="STRING" id="1238424.J07HQW1_02143"/>
<evidence type="ECO:0000313" key="1">
    <source>
        <dbReference type="EMBL" id="ERG92108.1"/>
    </source>
</evidence>
<protein>
    <submittedName>
        <fullName evidence="1">Uncharacterized protein</fullName>
    </submittedName>
</protein>
<accession>U1N6N0</accession>
<proteinExistence type="predicted"/>
<dbReference type="AlphaFoldDB" id="U1N6N0"/>
<reference evidence="1 2" key="1">
    <citation type="journal article" date="2013" name="PLoS ONE">
        <title>Assembly-driven community genomics of a hypersaline microbial ecosystem.</title>
        <authorList>
            <person name="Podell S."/>
            <person name="Ugalde J.A."/>
            <person name="Narasingarao P."/>
            <person name="Banfield J.F."/>
            <person name="Heidelberg K.B."/>
            <person name="Allen E.E."/>
        </authorList>
    </citation>
    <scope>NUCLEOTIDE SEQUENCE [LARGE SCALE GENOMIC DNA]</scope>
    <source>
        <strain evidence="2">J07HQW1</strain>
    </source>
</reference>
<name>U1N6N0_9EURY</name>
<dbReference type="EMBL" id="KE356560">
    <property type="protein sequence ID" value="ERG92108.1"/>
    <property type="molecule type" value="Genomic_DNA"/>
</dbReference>
<evidence type="ECO:0000313" key="2">
    <source>
        <dbReference type="Proteomes" id="UP000030649"/>
    </source>
</evidence>
<organism evidence="1 2">
    <name type="scientific">Haloquadratum walsbyi J07HQW1</name>
    <dbReference type="NCBI Taxonomy" id="1238424"/>
    <lineage>
        <taxon>Archaea</taxon>
        <taxon>Methanobacteriati</taxon>
        <taxon>Methanobacteriota</taxon>
        <taxon>Stenosarchaea group</taxon>
        <taxon>Halobacteria</taxon>
        <taxon>Halobacteriales</taxon>
        <taxon>Haloferacaceae</taxon>
        <taxon>Haloquadratum</taxon>
    </lineage>
</organism>